<evidence type="ECO:0000313" key="5">
    <source>
        <dbReference type="EMBL" id="KOH46650.1"/>
    </source>
</evidence>
<feature type="signal peptide" evidence="2">
    <location>
        <begin position="1"/>
        <end position="18"/>
    </location>
</feature>
<dbReference type="InterPro" id="IPR058637">
    <property type="entry name" value="YknX-like_C"/>
</dbReference>
<dbReference type="EMBL" id="LGIA01000023">
    <property type="protein sequence ID" value="KOH46650.1"/>
    <property type="molecule type" value="Genomic_DNA"/>
</dbReference>
<comment type="similarity">
    <text evidence="1">Belongs to the membrane fusion protein (MFP) (TC 8.A.1) family.</text>
</comment>
<evidence type="ECO:0000313" key="6">
    <source>
        <dbReference type="Proteomes" id="UP000036958"/>
    </source>
</evidence>
<dbReference type="PANTHER" id="PTHR30469:SF15">
    <property type="entry name" value="HLYD FAMILY OF SECRETION PROTEINS"/>
    <property type="match status" value="1"/>
</dbReference>
<dbReference type="PANTHER" id="PTHR30469">
    <property type="entry name" value="MULTIDRUG RESISTANCE PROTEIN MDTA"/>
    <property type="match status" value="1"/>
</dbReference>
<evidence type="ECO:0000256" key="2">
    <source>
        <dbReference type="SAM" id="SignalP"/>
    </source>
</evidence>
<proteinExistence type="inferred from homology"/>
<feature type="chain" id="PRO_5005591543" evidence="2">
    <location>
        <begin position="19"/>
        <end position="352"/>
    </location>
</feature>
<dbReference type="Pfam" id="PF25954">
    <property type="entry name" value="Beta-barrel_RND_2"/>
    <property type="match status" value="1"/>
</dbReference>
<dbReference type="Gene3D" id="2.40.50.100">
    <property type="match status" value="1"/>
</dbReference>
<reference evidence="6" key="1">
    <citation type="submission" date="2015-07" db="EMBL/GenBank/DDBJ databases">
        <title>Genome sequencing of Sunxiuqinia dokdonensis strain SK.</title>
        <authorList>
            <person name="Ahn S."/>
            <person name="Kim B.-C."/>
        </authorList>
    </citation>
    <scope>NUCLEOTIDE SEQUENCE [LARGE SCALE GENOMIC DNA]</scope>
    <source>
        <strain evidence="6">SK</strain>
    </source>
</reference>
<dbReference type="NCBIfam" id="TIGR01730">
    <property type="entry name" value="RND_mfp"/>
    <property type="match status" value="1"/>
</dbReference>
<dbReference type="OrthoDB" id="1114717at2"/>
<dbReference type="Gene3D" id="2.40.30.170">
    <property type="match status" value="1"/>
</dbReference>
<feature type="domain" description="CusB-like beta-barrel" evidence="3">
    <location>
        <begin position="204"/>
        <end position="273"/>
    </location>
</feature>
<dbReference type="InterPro" id="IPR006143">
    <property type="entry name" value="RND_pump_MFP"/>
</dbReference>
<gene>
    <name evidence="5" type="ORF">NC99_04900</name>
</gene>
<organism evidence="5 6">
    <name type="scientific">Sunxiuqinia dokdonensis</name>
    <dbReference type="NCBI Taxonomy" id="1409788"/>
    <lineage>
        <taxon>Bacteria</taxon>
        <taxon>Pseudomonadati</taxon>
        <taxon>Bacteroidota</taxon>
        <taxon>Bacteroidia</taxon>
        <taxon>Marinilabiliales</taxon>
        <taxon>Prolixibacteraceae</taxon>
        <taxon>Sunxiuqinia</taxon>
    </lineage>
</organism>
<evidence type="ECO:0000256" key="1">
    <source>
        <dbReference type="ARBA" id="ARBA00009477"/>
    </source>
</evidence>
<sequence>MKINLYHFVILFALLGLAACNNQSADSQAEIAIPVSVVDLKPGFIEQTINTTGTVTATKEAILTTEMAGRYSLATNSRTGKPFMLGDRVTKGQVIVELEDEEYLNNLGMEAKELNLKISEQNYTKQKSLFDKGGVTQSELSNAEVSAVNARDSYELAKIQLEKMKVRAPFNGVITKLPYFTQGNRVASGTEVVSLMSYEKLQMEVNLPEKYINQLEQGQQVRVMNYTLPEDTLHGVVQELSPAISTETRTFTGKLSIDNDELKLRPGMFVQADIILDRKDSVIVIRKDVIISNQRGKSVFVVEQGTAEQKQVTLGYENKDQVEITSGLKVNDRLVVKGFETLRSRSKVKIIK</sequence>
<dbReference type="Gene3D" id="1.10.287.470">
    <property type="entry name" value="Helix hairpin bin"/>
    <property type="match status" value="1"/>
</dbReference>
<evidence type="ECO:0000259" key="4">
    <source>
        <dbReference type="Pfam" id="PF25989"/>
    </source>
</evidence>
<feature type="domain" description="YknX-like C-terminal permuted SH3-like" evidence="4">
    <location>
        <begin position="287"/>
        <end position="349"/>
    </location>
</feature>
<dbReference type="PROSITE" id="PS51257">
    <property type="entry name" value="PROKAR_LIPOPROTEIN"/>
    <property type="match status" value="1"/>
</dbReference>
<dbReference type="FunFam" id="2.40.30.170:FF:000010">
    <property type="entry name" value="Efflux RND transporter periplasmic adaptor subunit"/>
    <property type="match status" value="1"/>
</dbReference>
<dbReference type="GO" id="GO:0015562">
    <property type="term" value="F:efflux transmembrane transporter activity"/>
    <property type="evidence" value="ECO:0007669"/>
    <property type="project" value="TreeGrafter"/>
</dbReference>
<dbReference type="Gene3D" id="2.40.420.20">
    <property type="match status" value="1"/>
</dbReference>
<accession>A0A0L8VDW3</accession>
<dbReference type="GO" id="GO:1990281">
    <property type="term" value="C:efflux pump complex"/>
    <property type="evidence" value="ECO:0007669"/>
    <property type="project" value="TreeGrafter"/>
</dbReference>
<dbReference type="Proteomes" id="UP000036958">
    <property type="component" value="Unassembled WGS sequence"/>
</dbReference>
<name>A0A0L8VDW3_9BACT</name>
<comment type="caution">
    <text evidence="5">The sequence shown here is derived from an EMBL/GenBank/DDBJ whole genome shotgun (WGS) entry which is preliminary data.</text>
</comment>
<keyword evidence="6" id="KW-1185">Reference proteome</keyword>
<keyword evidence="2" id="KW-0732">Signal</keyword>
<dbReference type="SUPFAM" id="SSF111369">
    <property type="entry name" value="HlyD-like secretion proteins"/>
    <property type="match status" value="1"/>
</dbReference>
<dbReference type="PATRIC" id="fig|1409788.3.peg.506"/>
<protein>
    <submittedName>
        <fullName evidence="5">Hemolysin D</fullName>
    </submittedName>
</protein>
<dbReference type="Pfam" id="PF25989">
    <property type="entry name" value="YknX_C"/>
    <property type="match status" value="1"/>
</dbReference>
<dbReference type="AlphaFoldDB" id="A0A0L8VDW3"/>
<dbReference type="STRING" id="1409788.NC99_04900"/>
<dbReference type="InterPro" id="IPR058792">
    <property type="entry name" value="Beta-barrel_RND_2"/>
</dbReference>
<evidence type="ECO:0000259" key="3">
    <source>
        <dbReference type="Pfam" id="PF25954"/>
    </source>
</evidence>
<dbReference type="RefSeq" id="WP_053179402.1">
    <property type="nucleotide sequence ID" value="NZ_LGIA01000023.1"/>
</dbReference>